<keyword evidence="1" id="KW-0812">Transmembrane</keyword>
<dbReference type="AlphaFoldDB" id="A0A3P6U408"/>
<keyword evidence="1" id="KW-0472">Membrane</keyword>
<evidence type="ECO:0000313" key="3">
    <source>
        <dbReference type="Proteomes" id="UP000277928"/>
    </source>
</evidence>
<gene>
    <name evidence="2" type="ORF">NLS_LOCUS8829</name>
</gene>
<name>A0A3P6U408_LITSI</name>
<dbReference type="OMA" id="WVAIRIL"/>
<reference evidence="2 3" key="1">
    <citation type="submission" date="2018-08" db="EMBL/GenBank/DDBJ databases">
        <authorList>
            <person name="Laetsch R D."/>
            <person name="Stevens L."/>
            <person name="Kumar S."/>
            <person name="Blaxter L. M."/>
        </authorList>
    </citation>
    <scope>NUCLEOTIDE SEQUENCE [LARGE SCALE GENOMIC DNA]</scope>
</reference>
<organism evidence="2 3">
    <name type="scientific">Litomosoides sigmodontis</name>
    <name type="common">Filarial nematode worm</name>
    <dbReference type="NCBI Taxonomy" id="42156"/>
    <lineage>
        <taxon>Eukaryota</taxon>
        <taxon>Metazoa</taxon>
        <taxon>Ecdysozoa</taxon>
        <taxon>Nematoda</taxon>
        <taxon>Chromadorea</taxon>
        <taxon>Rhabditida</taxon>
        <taxon>Spirurina</taxon>
        <taxon>Spiruromorpha</taxon>
        <taxon>Filarioidea</taxon>
        <taxon>Onchocercidae</taxon>
        <taxon>Litomosoides</taxon>
    </lineage>
</organism>
<dbReference type="EMBL" id="UYRX01001222">
    <property type="protein sequence ID" value="VDK88775.1"/>
    <property type="molecule type" value="Genomic_DNA"/>
</dbReference>
<keyword evidence="3" id="KW-1185">Reference proteome</keyword>
<dbReference type="InterPro" id="IPR008962">
    <property type="entry name" value="PapD-like_sf"/>
</dbReference>
<dbReference type="Proteomes" id="UP000277928">
    <property type="component" value="Unassembled WGS sequence"/>
</dbReference>
<keyword evidence="1" id="KW-1133">Transmembrane helix</keyword>
<proteinExistence type="predicted"/>
<protein>
    <submittedName>
        <fullName evidence="2">Uncharacterized protein</fullName>
    </submittedName>
</protein>
<feature type="transmembrane region" description="Helical" evidence="1">
    <location>
        <begin position="283"/>
        <end position="305"/>
    </location>
</feature>
<feature type="transmembrane region" description="Helical" evidence="1">
    <location>
        <begin position="243"/>
        <end position="263"/>
    </location>
</feature>
<evidence type="ECO:0000256" key="1">
    <source>
        <dbReference type="SAM" id="Phobius"/>
    </source>
</evidence>
<feature type="transmembrane region" description="Helical" evidence="1">
    <location>
        <begin position="208"/>
        <end position="231"/>
    </location>
</feature>
<dbReference type="OrthoDB" id="5839337at2759"/>
<feature type="transmembrane region" description="Helical" evidence="1">
    <location>
        <begin position="103"/>
        <end position="126"/>
    </location>
</feature>
<dbReference type="SUPFAM" id="SSF49354">
    <property type="entry name" value="PapD-like"/>
    <property type="match status" value="1"/>
</dbReference>
<evidence type="ECO:0000313" key="2">
    <source>
        <dbReference type="EMBL" id="VDK88775.1"/>
    </source>
</evidence>
<accession>A0A3P6U408</accession>
<sequence length="478" mass="54379">MDERNLTHYEMICLSSGRDAMCKALNHCYYRLFKTVYGKFEEFGCDLAESQHAIAHTFPLANDTFQQICISSESLKLCYCTVSQCNQQWIISTMQRELNSSHMLYFLIALAFVIVSWNALLCYINWKCMKSIPSIFSSLLSRDASWNAQKCSLIPITLKILVMICLLISTWIPATVNCESDGVGRRHITEVVFLPQIFVNTSPISLCFIPFGLLPLIHIPLLVCYIIITITEQSYHVKTTNTFIIYYGILCAIIYSLSAYFMSKEINSFAESFQLKCTIKIKHWMVAIILAHVTGTLCVTIVLLLTITRFSESKNEPDIPLMNKDAESPEQVRSNLSVSTAHSLQPRTTTALHVITNHQNTIELSPLPFVVNSDSSGILNLRNAYSNQWVAIRLLTNNSELSIYPNKFLLPPERTSAAEITMTAGTVKERTSSRLLIQWYTAGAYCPARNVATLWTRPYYVPREQWHYKIIPVYSTFT</sequence>
<feature type="transmembrane region" description="Helical" evidence="1">
    <location>
        <begin position="151"/>
        <end position="172"/>
    </location>
</feature>